<dbReference type="EMBL" id="UYRW01002341">
    <property type="protein sequence ID" value="VDK84547.1"/>
    <property type="molecule type" value="Genomic_DNA"/>
</dbReference>
<dbReference type="AlphaFoldDB" id="A0A182EFZ1"/>
<dbReference type="Proteomes" id="UP000271087">
    <property type="component" value="Unassembled WGS sequence"/>
</dbReference>
<gene>
    <name evidence="1" type="ORF">NOO_LOCUS7010</name>
</gene>
<evidence type="ECO:0000313" key="2">
    <source>
        <dbReference type="Proteomes" id="UP000271087"/>
    </source>
</evidence>
<evidence type="ECO:0000313" key="1">
    <source>
        <dbReference type="EMBL" id="VDK84547.1"/>
    </source>
</evidence>
<name>A0A182EFZ1_ONCOC</name>
<organism evidence="3">
    <name type="scientific">Onchocerca ochengi</name>
    <name type="common">Filarial nematode worm</name>
    <dbReference type="NCBI Taxonomy" id="42157"/>
    <lineage>
        <taxon>Eukaryota</taxon>
        <taxon>Metazoa</taxon>
        <taxon>Ecdysozoa</taxon>
        <taxon>Nematoda</taxon>
        <taxon>Chromadorea</taxon>
        <taxon>Rhabditida</taxon>
        <taxon>Spirurina</taxon>
        <taxon>Spiruromorpha</taxon>
        <taxon>Filarioidea</taxon>
        <taxon>Onchocercidae</taxon>
        <taxon>Onchocerca</taxon>
    </lineage>
</organism>
<keyword evidence="2" id="KW-1185">Reference proteome</keyword>
<proteinExistence type="predicted"/>
<reference evidence="3" key="1">
    <citation type="submission" date="2016-06" db="UniProtKB">
        <authorList>
            <consortium name="WormBaseParasite"/>
        </authorList>
    </citation>
    <scope>IDENTIFICATION</scope>
</reference>
<protein>
    <submittedName>
        <fullName evidence="1 3">Uncharacterized protein</fullName>
    </submittedName>
</protein>
<sequence length="44" mass="5189">MDALCFISGISTRTKTGCWYKKGRWKMKRTDSYCKQSLVQEKQP</sequence>
<accession>A0A182EFZ1</accession>
<evidence type="ECO:0000313" key="3">
    <source>
        <dbReference type="WBParaSite" id="nOo.2.0.1.t07010-RA"/>
    </source>
</evidence>
<reference evidence="1 2" key="2">
    <citation type="submission" date="2018-08" db="EMBL/GenBank/DDBJ databases">
        <authorList>
            <person name="Laetsch R D."/>
            <person name="Stevens L."/>
            <person name="Kumar S."/>
            <person name="Blaxter L. M."/>
        </authorList>
    </citation>
    <scope>NUCLEOTIDE SEQUENCE [LARGE SCALE GENOMIC DNA]</scope>
</reference>
<dbReference type="WBParaSite" id="nOo.2.0.1.t07010-RA">
    <property type="protein sequence ID" value="nOo.2.0.1.t07010-RA"/>
    <property type="gene ID" value="nOo.2.0.1.g07010"/>
</dbReference>